<sequence length="268" mass="30905">MVSHGLWSAYNKKLGAISLKVDQIRDTMEHIDYTSDDSNIRFDLAIYKDIESVRDKYWAIRRSLRHVCQDLLDCKPVSGELLSLSESPQPINWSEDFLIIQDEEELHEDLLYNRSVRDYFSDEDESHGHSPDTESVRDNSGDEEESHSDWISRAFSSLHIGRPFKSLPSSPRESKTTNSSASGIWKSKEQIGPKNLERIRTCLLQITKYAERGQLYAIDCEFYPPGLPYAPIPSEIVVVDVVSVETTKPKREHVEFDYRLTAKDFQRC</sequence>
<evidence type="ECO:0000313" key="2">
    <source>
        <dbReference type="EMBL" id="KAL1591321.1"/>
    </source>
</evidence>
<evidence type="ECO:0000313" key="3">
    <source>
        <dbReference type="Proteomes" id="UP001521785"/>
    </source>
</evidence>
<reference evidence="2 3" key="1">
    <citation type="submission" date="2024-02" db="EMBL/GenBank/DDBJ databases">
        <title>De novo assembly and annotation of 12 fungi associated with fruit tree decline syndrome in Ontario, Canada.</title>
        <authorList>
            <person name="Sulman M."/>
            <person name="Ellouze W."/>
            <person name="Ilyukhin E."/>
        </authorList>
    </citation>
    <scope>NUCLEOTIDE SEQUENCE [LARGE SCALE GENOMIC DNA]</scope>
    <source>
        <strain evidence="2 3">M42-189</strain>
    </source>
</reference>
<feature type="region of interest" description="Disordered" evidence="1">
    <location>
        <begin position="122"/>
        <end position="145"/>
    </location>
</feature>
<comment type="caution">
    <text evidence="2">The sequence shown here is derived from an EMBL/GenBank/DDBJ whole genome shotgun (WGS) entry which is preliminary data.</text>
</comment>
<feature type="compositionally biased region" description="Basic and acidic residues" evidence="1">
    <location>
        <begin position="122"/>
        <end position="140"/>
    </location>
</feature>
<gene>
    <name evidence="2" type="ORF">SLS60_012104</name>
</gene>
<protein>
    <submittedName>
        <fullName evidence="2">Uncharacterized protein</fullName>
    </submittedName>
</protein>
<proteinExistence type="predicted"/>
<dbReference type="EMBL" id="JAKJXO020000030">
    <property type="protein sequence ID" value="KAL1591321.1"/>
    <property type="molecule type" value="Genomic_DNA"/>
</dbReference>
<feature type="region of interest" description="Disordered" evidence="1">
    <location>
        <begin position="163"/>
        <end position="186"/>
    </location>
</feature>
<name>A0ABR3QGK8_9PLEO</name>
<organism evidence="2 3">
    <name type="scientific">Paraconiothyrium brasiliense</name>
    <dbReference type="NCBI Taxonomy" id="300254"/>
    <lineage>
        <taxon>Eukaryota</taxon>
        <taxon>Fungi</taxon>
        <taxon>Dikarya</taxon>
        <taxon>Ascomycota</taxon>
        <taxon>Pezizomycotina</taxon>
        <taxon>Dothideomycetes</taxon>
        <taxon>Pleosporomycetidae</taxon>
        <taxon>Pleosporales</taxon>
        <taxon>Massarineae</taxon>
        <taxon>Didymosphaeriaceae</taxon>
        <taxon>Paraconiothyrium</taxon>
    </lineage>
</organism>
<feature type="compositionally biased region" description="Polar residues" evidence="1">
    <location>
        <begin position="167"/>
        <end position="182"/>
    </location>
</feature>
<keyword evidence="3" id="KW-1185">Reference proteome</keyword>
<accession>A0ABR3QGK8</accession>
<dbReference type="Proteomes" id="UP001521785">
    <property type="component" value="Unassembled WGS sequence"/>
</dbReference>
<evidence type="ECO:0000256" key="1">
    <source>
        <dbReference type="SAM" id="MobiDB-lite"/>
    </source>
</evidence>